<dbReference type="AlphaFoldDB" id="A0AAV4UQQ2"/>
<evidence type="ECO:0000313" key="2">
    <source>
        <dbReference type="Proteomes" id="UP001054837"/>
    </source>
</evidence>
<keyword evidence="2" id="KW-1185">Reference proteome</keyword>
<accession>A0AAV4UQQ2</accession>
<sequence length="100" mass="11382">MTESVLNSATESFKTAHSLRYTRRVILDDKLIHFAIQNKDSGSSYSQNLFLKEGVGGNRNLPRVDVRGRCSEVAIRKRHDFELNSLNSWEHENESSAAPF</sequence>
<evidence type="ECO:0000313" key="1">
    <source>
        <dbReference type="EMBL" id="GIY59899.1"/>
    </source>
</evidence>
<protein>
    <submittedName>
        <fullName evidence="1">Uncharacterized protein</fullName>
    </submittedName>
</protein>
<organism evidence="1 2">
    <name type="scientific">Caerostris darwini</name>
    <dbReference type="NCBI Taxonomy" id="1538125"/>
    <lineage>
        <taxon>Eukaryota</taxon>
        <taxon>Metazoa</taxon>
        <taxon>Ecdysozoa</taxon>
        <taxon>Arthropoda</taxon>
        <taxon>Chelicerata</taxon>
        <taxon>Arachnida</taxon>
        <taxon>Araneae</taxon>
        <taxon>Araneomorphae</taxon>
        <taxon>Entelegynae</taxon>
        <taxon>Araneoidea</taxon>
        <taxon>Araneidae</taxon>
        <taxon>Caerostris</taxon>
    </lineage>
</organism>
<dbReference type="Proteomes" id="UP001054837">
    <property type="component" value="Unassembled WGS sequence"/>
</dbReference>
<gene>
    <name evidence="1" type="ORF">CDAR_95721</name>
</gene>
<reference evidence="1 2" key="1">
    <citation type="submission" date="2021-06" db="EMBL/GenBank/DDBJ databases">
        <title>Caerostris darwini draft genome.</title>
        <authorList>
            <person name="Kono N."/>
            <person name="Arakawa K."/>
        </authorList>
    </citation>
    <scope>NUCLEOTIDE SEQUENCE [LARGE SCALE GENOMIC DNA]</scope>
</reference>
<comment type="caution">
    <text evidence="1">The sequence shown here is derived from an EMBL/GenBank/DDBJ whole genome shotgun (WGS) entry which is preliminary data.</text>
</comment>
<proteinExistence type="predicted"/>
<dbReference type="EMBL" id="BPLQ01011730">
    <property type="protein sequence ID" value="GIY59899.1"/>
    <property type="molecule type" value="Genomic_DNA"/>
</dbReference>
<name>A0AAV4UQQ2_9ARAC</name>